<dbReference type="PANTHER" id="PTHR23063">
    <property type="entry name" value="PHOSPHOLIPID ACYLTRANSFERASE"/>
    <property type="match status" value="1"/>
</dbReference>
<evidence type="ECO:0000256" key="12">
    <source>
        <dbReference type="ARBA" id="ARBA00023315"/>
    </source>
</evidence>
<keyword evidence="10" id="KW-0594">Phospholipid biosynthesis</keyword>
<keyword evidence="16" id="KW-1185">Reference proteome</keyword>
<evidence type="ECO:0000313" key="15">
    <source>
        <dbReference type="EMBL" id="TNJ29314.1"/>
    </source>
</evidence>
<dbReference type="OrthoDB" id="272512at2759"/>
<dbReference type="Pfam" id="PF01553">
    <property type="entry name" value="Acyltransferase"/>
    <property type="match status" value="1"/>
</dbReference>
<dbReference type="SUPFAM" id="SSF69593">
    <property type="entry name" value="Glycerol-3-phosphate (1)-acyltransferase"/>
    <property type="match status" value="1"/>
</dbReference>
<evidence type="ECO:0000256" key="4">
    <source>
        <dbReference type="ARBA" id="ARBA00022516"/>
    </source>
</evidence>
<keyword evidence="6 13" id="KW-0812">Transmembrane</keyword>
<dbReference type="PANTHER" id="PTHR23063:SF52">
    <property type="entry name" value="LYSOPHOSPHATIDYLCHOLINE ACYLTRANSFERASE"/>
    <property type="match status" value="1"/>
</dbReference>
<dbReference type="SMART" id="SM00563">
    <property type="entry name" value="PlsC"/>
    <property type="match status" value="1"/>
</dbReference>
<dbReference type="InterPro" id="IPR002123">
    <property type="entry name" value="Plipid/glycerol_acylTrfase"/>
</dbReference>
<dbReference type="AlphaFoldDB" id="A0A4Z1STX4"/>
<accession>A0A4Z1STX4</accession>
<comment type="subcellular location">
    <subcellularLocation>
        <location evidence="1">Membrane</location>
    </subcellularLocation>
</comment>
<proteinExistence type="inferred from homology"/>
<organism evidence="15 16">
    <name type="scientific">Giardia muris</name>
    <dbReference type="NCBI Taxonomy" id="5742"/>
    <lineage>
        <taxon>Eukaryota</taxon>
        <taxon>Metamonada</taxon>
        <taxon>Diplomonadida</taxon>
        <taxon>Hexamitidae</taxon>
        <taxon>Giardiinae</taxon>
        <taxon>Giardia</taxon>
    </lineage>
</organism>
<dbReference type="Proteomes" id="UP000315496">
    <property type="component" value="Chromosome 1"/>
</dbReference>
<gene>
    <name evidence="15" type="ORF">GMRT_10999</name>
</gene>
<evidence type="ECO:0000259" key="14">
    <source>
        <dbReference type="SMART" id="SM00563"/>
    </source>
</evidence>
<protein>
    <submittedName>
        <fullName evidence="15">Lysophosphatidylcholine acyltransferase</fullName>
    </submittedName>
</protein>
<dbReference type="EMBL" id="VDLU01000001">
    <property type="protein sequence ID" value="TNJ29314.1"/>
    <property type="molecule type" value="Genomic_DNA"/>
</dbReference>
<evidence type="ECO:0000256" key="8">
    <source>
        <dbReference type="ARBA" id="ARBA00023098"/>
    </source>
</evidence>
<evidence type="ECO:0000256" key="5">
    <source>
        <dbReference type="ARBA" id="ARBA00022679"/>
    </source>
</evidence>
<evidence type="ECO:0000256" key="9">
    <source>
        <dbReference type="ARBA" id="ARBA00023136"/>
    </source>
</evidence>
<keyword evidence="4" id="KW-0444">Lipid biosynthesis</keyword>
<evidence type="ECO:0000256" key="6">
    <source>
        <dbReference type="ARBA" id="ARBA00022692"/>
    </source>
</evidence>
<keyword evidence="9 13" id="KW-0472">Membrane</keyword>
<evidence type="ECO:0000256" key="2">
    <source>
        <dbReference type="ARBA" id="ARBA00005189"/>
    </source>
</evidence>
<keyword evidence="12 15" id="KW-0012">Acyltransferase</keyword>
<reference evidence="15 16" key="1">
    <citation type="submission" date="2019-05" db="EMBL/GenBank/DDBJ databases">
        <title>The compact genome of Giardia muris reveals important steps in the evolution of intestinal protozoan parasites.</title>
        <authorList>
            <person name="Xu F."/>
            <person name="Jimenez-Gonzalez A."/>
            <person name="Einarsson E."/>
            <person name="Astvaldsson A."/>
            <person name="Peirasmaki D."/>
            <person name="Eckmann L."/>
            <person name="Andersson J.O."/>
            <person name="Svard S.G."/>
            <person name="Jerlstrom-Hultqvist J."/>
        </authorList>
    </citation>
    <scope>NUCLEOTIDE SEQUENCE [LARGE SCALE GENOMIC DNA]</scope>
    <source>
        <strain evidence="15 16">Roberts-Thomson</strain>
    </source>
</reference>
<dbReference type="VEuPathDB" id="GiardiaDB:GMRT_10999"/>
<keyword evidence="5 15" id="KW-0808">Transferase</keyword>
<name>A0A4Z1STX4_GIAMU</name>
<keyword evidence="11" id="KW-1208">Phospholipid metabolism</keyword>
<comment type="caution">
    <text evidence="15">The sequence shown here is derived from an EMBL/GenBank/DDBJ whole genome shotgun (WGS) entry which is preliminary data.</text>
</comment>
<dbReference type="GO" id="GO:0008654">
    <property type="term" value="P:phospholipid biosynthetic process"/>
    <property type="evidence" value="ECO:0007669"/>
    <property type="project" value="UniProtKB-KW"/>
</dbReference>
<evidence type="ECO:0000256" key="10">
    <source>
        <dbReference type="ARBA" id="ARBA00023209"/>
    </source>
</evidence>
<keyword evidence="8" id="KW-0443">Lipid metabolism</keyword>
<evidence type="ECO:0000256" key="13">
    <source>
        <dbReference type="SAM" id="Phobius"/>
    </source>
</evidence>
<keyword evidence="7 13" id="KW-1133">Transmembrane helix</keyword>
<comment type="similarity">
    <text evidence="3">Belongs to the 1-acyl-sn-glycerol-3-phosphate acyltransferase family.</text>
</comment>
<evidence type="ECO:0000313" key="16">
    <source>
        <dbReference type="Proteomes" id="UP000315496"/>
    </source>
</evidence>
<evidence type="ECO:0000256" key="7">
    <source>
        <dbReference type="ARBA" id="ARBA00022989"/>
    </source>
</evidence>
<comment type="pathway">
    <text evidence="2">Lipid metabolism.</text>
</comment>
<dbReference type="InterPro" id="IPR045252">
    <property type="entry name" value="LPCAT1-like"/>
</dbReference>
<sequence>MKQVTKPNAFTPVRAPRTLYYYAIWFLQVLLAPILFPLRVILVLLIFTYSAIACRLFGWRIAFDSPINPMRRFLLNLTVIHQARAFLWAIGYRLVEKDLQNKPDRDTDLLLLYNHTTSVDGVVLTALGFTMHVSKSEVKRMPIFGKTQEIAQGIFVERSDEKERQRVKMEIQRRLDSRTIRAGLPREWPLLVMAPEGTTTNGTVLLPFHQGAFIPGVPINFAIITYDRRLVDISDSWQGMTWAVIKTMFCFSIRVTIRYLPQYTPNAEEVQDPKLYAQNVREYVAHHAGLPLCELHFQDKKYMKGNLDDITKCSKAFLDDFGEGFRLKDGWYTPLPSKIHNRR</sequence>
<evidence type="ECO:0000256" key="11">
    <source>
        <dbReference type="ARBA" id="ARBA00023264"/>
    </source>
</evidence>
<evidence type="ECO:0000256" key="1">
    <source>
        <dbReference type="ARBA" id="ARBA00004370"/>
    </source>
</evidence>
<feature type="domain" description="Phospholipid/glycerol acyltransferase" evidence="14">
    <location>
        <begin position="109"/>
        <end position="227"/>
    </location>
</feature>
<feature type="transmembrane region" description="Helical" evidence="13">
    <location>
        <begin position="20"/>
        <end position="52"/>
    </location>
</feature>
<dbReference type="GO" id="GO:0008374">
    <property type="term" value="F:O-acyltransferase activity"/>
    <property type="evidence" value="ECO:0007669"/>
    <property type="project" value="InterPro"/>
</dbReference>
<dbReference type="CDD" id="cd07991">
    <property type="entry name" value="LPLAT_LPCAT1-like"/>
    <property type="match status" value="1"/>
</dbReference>
<evidence type="ECO:0000256" key="3">
    <source>
        <dbReference type="ARBA" id="ARBA00008655"/>
    </source>
</evidence>
<dbReference type="GO" id="GO:0016020">
    <property type="term" value="C:membrane"/>
    <property type="evidence" value="ECO:0007669"/>
    <property type="project" value="UniProtKB-SubCell"/>
</dbReference>